<dbReference type="Gene3D" id="3.90.1200.10">
    <property type="match status" value="1"/>
</dbReference>
<dbReference type="OrthoDB" id="3806873at2"/>
<dbReference type="RefSeq" id="WP_076530348.1">
    <property type="nucleotide sequence ID" value="NZ_BMEH01000003.1"/>
</dbReference>
<dbReference type="PANTHER" id="PTHR47829:SF1">
    <property type="entry name" value="HAD FAMILY PHOSPHATASE"/>
    <property type="match status" value="1"/>
</dbReference>
<dbReference type="GO" id="GO:0016301">
    <property type="term" value="F:kinase activity"/>
    <property type="evidence" value="ECO:0007669"/>
    <property type="project" value="UniProtKB-KW"/>
</dbReference>
<gene>
    <name evidence="2" type="ORF">SAMN05421774_10338</name>
</gene>
<dbReference type="InterPro" id="IPR052898">
    <property type="entry name" value="ACAD10-like"/>
</dbReference>
<name>A0A1N7N0Y6_9RHOB</name>
<dbReference type="STRING" id="1086013.SAMN05421774_10338"/>
<keyword evidence="3" id="KW-1185">Reference proteome</keyword>
<dbReference type="CDD" id="cd05154">
    <property type="entry name" value="ACAD10_11_N-like"/>
    <property type="match status" value="1"/>
</dbReference>
<dbReference type="Pfam" id="PF01636">
    <property type="entry name" value="APH"/>
    <property type="match status" value="1"/>
</dbReference>
<dbReference type="InterPro" id="IPR041726">
    <property type="entry name" value="ACAD10_11_N"/>
</dbReference>
<dbReference type="Gene3D" id="3.30.200.20">
    <property type="entry name" value="Phosphorylase Kinase, domain 1"/>
    <property type="match status" value="1"/>
</dbReference>
<reference evidence="2 3" key="1">
    <citation type="submission" date="2017-01" db="EMBL/GenBank/DDBJ databases">
        <authorList>
            <person name="Mah S.A."/>
            <person name="Swanson W.J."/>
            <person name="Moy G.W."/>
            <person name="Vacquier V.D."/>
        </authorList>
    </citation>
    <scope>NUCLEOTIDE SEQUENCE [LARGE SCALE GENOMIC DNA]</scope>
    <source>
        <strain evidence="2 3">DSM 26375</strain>
    </source>
</reference>
<evidence type="ECO:0000259" key="1">
    <source>
        <dbReference type="Pfam" id="PF01636"/>
    </source>
</evidence>
<accession>A0A1N7N0Y6</accession>
<keyword evidence="2" id="KW-0808">Transferase</keyword>
<proteinExistence type="predicted"/>
<dbReference type="Proteomes" id="UP000186141">
    <property type="component" value="Unassembled WGS sequence"/>
</dbReference>
<dbReference type="AlphaFoldDB" id="A0A1N7N0Y6"/>
<evidence type="ECO:0000313" key="2">
    <source>
        <dbReference type="EMBL" id="SIS92063.1"/>
    </source>
</evidence>
<feature type="domain" description="Aminoglycoside phosphotransferase" evidence="1">
    <location>
        <begin position="43"/>
        <end position="272"/>
    </location>
</feature>
<keyword evidence="2" id="KW-0418">Kinase</keyword>
<evidence type="ECO:0000313" key="3">
    <source>
        <dbReference type="Proteomes" id="UP000186141"/>
    </source>
</evidence>
<dbReference type="PANTHER" id="PTHR47829">
    <property type="entry name" value="HYDROLASE, PUTATIVE (AFU_ORTHOLOGUE AFUA_1G12880)-RELATED"/>
    <property type="match status" value="1"/>
</dbReference>
<protein>
    <submittedName>
        <fullName evidence="2">Predicted kinase, aminoglycoside phosphotransferase (APT) family</fullName>
    </submittedName>
</protein>
<dbReference type="InterPro" id="IPR011009">
    <property type="entry name" value="Kinase-like_dom_sf"/>
</dbReference>
<sequence>MPRLSTDAAPALIAPLPQHRFDTVALATWLQDRVPDGTAGLVVQQFQGGMSNPTYLLTLPSGKRMVLRKKPPGRLLPKAHAIDREYRILAALAPTAVPTPQVIAYCDDPGVIGAEFFVMEYLEGRIIADRAMAPVPRPDRPALAYALIDTLADLHLLDWRACGLDGFGRPEGYLARQTARWSGQYEAAKSALPADFDYADMDWLRDWMIRHSAVAEESAITHGDFRLGNAVVHPVAPRIIGLLDWELSTIGHPVADLAYLCLPYRLPPEVLGGQGLVAAGLPSEQAMLARYCERTGRSTITDWPVFLAFNCLRSAAIIQGVAARAAQGTASSASADPAREGLRARRIAQCGADIARRHEQGQPA</sequence>
<dbReference type="EMBL" id="FTOT01000003">
    <property type="protein sequence ID" value="SIS92063.1"/>
    <property type="molecule type" value="Genomic_DNA"/>
</dbReference>
<dbReference type="SUPFAM" id="SSF56112">
    <property type="entry name" value="Protein kinase-like (PK-like)"/>
    <property type="match status" value="1"/>
</dbReference>
<organism evidence="2 3">
    <name type="scientific">Gemmobacter megaterium</name>
    <dbReference type="NCBI Taxonomy" id="1086013"/>
    <lineage>
        <taxon>Bacteria</taxon>
        <taxon>Pseudomonadati</taxon>
        <taxon>Pseudomonadota</taxon>
        <taxon>Alphaproteobacteria</taxon>
        <taxon>Rhodobacterales</taxon>
        <taxon>Paracoccaceae</taxon>
        <taxon>Gemmobacter</taxon>
    </lineage>
</organism>
<dbReference type="InterPro" id="IPR002575">
    <property type="entry name" value="Aminoglycoside_PTrfase"/>
</dbReference>